<accession>A0A3B0T5J3</accession>
<sequence>MVITLALLIAGVAFAIREARKRYREMKQSWLDAAQQLGLSAKEGSLRIPALYGSIGGVEIAVTHHSSDNSRYIAFKATYPPLGLGLKIAKDNTLKKLFGQLVGSDDIDIDTSTADEQLRIDGNDEAAVKAFMTPQRMKVVSEMVGR</sequence>
<proteinExistence type="predicted"/>
<dbReference type="AlphaFoldDB" id="A0A3B0T5J3"/>
<name>A0A3B0T5J3_9ZZZZ</name>
<dbReference type="EMBL" id="UOEK01000409">
    <property type="protein sequence ID" value="VAW07599.1"/>
    <property type="molecule type" value="Genomic_DNA"/>
</dbReference>
<evidence type="ECO:0000313" key="1">
    <source>
        <dbReference type="EMBL" id="VAW07599.1"/>
    </source>
</evidence>
<reference evidence="1" key="1">
    <citation type="submission" date="2018-06" db="EMBL/GenBank/DDBJ databases">
        <authorList>
            <person name="Zhirakovskaya E."/>
        </authorList>
    </citation>
    <scope>NUCLEOTIDE SEQUENCE</scope>
</reference>
<organism evidence="1">
    <name type="scientific">hydrothermal vent metagenome</name>
    <dbReference type="NCBI Taxonomy" id="652676"/>
    <lineage>
        <taxon>unclassified sequences</taxon>
        <taxon>metagenomes</taxon>
        <taxon>ecological metagenomes</taxon>
    </lineage>
</organism>
<feature type="non-terminal residue" evidence="1">
    <location>
        <position position="146"/>
    </location>
</feature>
<gene>
    <name evidence="1" type="ORF">MNBD_ACTINO02-413</name>
</gene>
<protein>
    <submittedName>
        <fullName evidence="1">Uncharacterized protein</fullName>
    </submittedName>
</protein>